<dbReference type="Gene3D" id="1.50.10.10">
    <property type="match status" value="1"/>
</dbReference>
<proteinExistence type="inferred from homology"/>
<keyword evidence="4" id="KW-0325">Glycoprotein</keyword>
<evidence type="ECO:0000256" key="5">
    <source>
        <dbReference type="RuleBase" id="RU361193"/>
    </source>
</evidence>
<keyword evidence="3" id="KW-0256">Endoplasmic reticulum</keyword>
<evidence type="ECO:0000256" key="4">
    <source>
        <dbReference type="ARBA" id="ARBA00023180"/>
    </source>
</evidence>
<accession>A0ABM4DIN6</accession>
<keyword evidence="6" id="KW-0732">Signal</keyword>
<dbReference type="Pfam" id="PF01532">
    <property type="entry name" value="Glyco_hydro_47"/>
    <property type="match status" value="1"/>
</dbReference>
<dbReference type="GeneID" id="100208124"/>
<keyword evidence="7" id="KW-1185">Reference proteome</keyword>
<evidence type="ECO:0000313" key="7">
    <source>
        <dbReference type="Proteomes" id="UP001652625"/>
    </source>
</evidence>
<evidence type="ECO:0000256" key="2">
    <source>
        <dbReference type="ARBA" id="ARBA00007658"/>
    </source>
</evidence>
<evidence type="ECO:0000256" key="6">
    <source>
        <dbReference type="SAM" id="SignalP"/>
    </source>
</evidence>
<comment type="subcellular location">
    <subcellularLocation>
        <location evidence="1">Endoplasmic reticulum</location>
    </subcellularLocation>
</comment>
<dbReference type="SUPFAM" id="SSF48225">
    <property type="entry name" value="Seven-hairpin glycosidases"/>
    <property type="match status" value="1"/>
</dbReference>
<dbReference type="PANTHER" id="PTHR45679">
    <property type="entry name" value="ER DEGRADATION-ENHANCING ALPHA-MANNOSIDASE-LIKE PROTEIN 2"/>
    <property type="match status" value="1"/>
</dbReference>
<dbReference type="PRINTS" id="PR00747">
    <property type="entry name" value="GLYHDRLASE47"/>
</dbReference>
<organism evidence="7 8">
    <name type="scientific">Hydra vulgaris</name>
    <name type="common">Hydra</name>
    <name type="synonym">Hydra attenuata</name>
    <dbReference type="NCBI Taxonomy" id="6087"/>
    <lineage>
        <taxon>Eukaryota</taxon>
        <taxon>Metazoa</taxon>
        <taxon>Cnidaria</taxon>
        <taxon>Hydrozoa</taxon>
        <taxon>Hydroidolina</taxon>
        <taxon>Anthoathecata</taxon>
        <taxon>Aplanulata</taxon>
        <taxon>Hydridae</taxon>
        <taxon>Hydra</taxon>
    </lineage>
</organism>
<evidence type="ECO:0000256" key="3">
    <source>
        <dbReference type="ARBA" id="ARBA00022824"/>
    </source>
</evidence>
<dbReference type="EC" id="3.2.1.-" evidence="5"/>
<sequence length="562" mass="64251">MAMILVLLFLYFIESVLLSSTQNEKDFFKEYDFFTEEQRIRLKEKAKEMFYFGYDNYMKYAFPLDELNPIYCKGRGPDLNNLDNININDVLGGYSLTLIDALDMLAIVGNQSEFKSAVKLVLSHVSFDQDNVVQVFEATIRVLGGLLSAHLLITDPDEPFGKLKPLDYDNDLLTLAHDLANRLLPAFDSTNTGVPWPRVNLKYGIPPSTSTMTCTAGAGTLLVEFGILSKLLDDPIYEQVARRALNSLWKQRSNETGLFGNVFDVQSGEWIGKMSGIGAGIDSFYEYLLKSYILFGEKGDLAKFNSVYKDVRKHLRKGRTSCNNGTGETPLHVNVHMLTGEIFNTWIDSLQAAFTGVQVLYGDIDEAICSHAVFYGIWQRYGALPERFNWKLRAPDVKFYPLRPEFSESTYLLYQATKHPFYLHVGAKIMESLETHAKAICGYATLHNVETKTLEDRMESFFLSETMKYLYLLFDFENPVNRRASDWLFSTEGHIFRIDEQYRASSWDKFVSKDSPPQSSARKIKNNTYSSVCEAYNDNIYSKLPMKDKYFDQIQRLVGLID</sequence>
<dbReference type="RefSeq" id="XP_065674366.1">
    <property type="nucleotide sequence ID" value="XM_065818294.1"/>
</dbReference>
<name>A0ABM4DIN6_HYDVU</name>
<keyword evidence="5" id="KW-0326">Glycosidase</keyword>
<evidence type="ECO:0000256" key="1">
    <source>
        <dbReference type="ARBA" id="ARBA00004240"/>
    </source>
</evidence>
<gene>
    <name evidence="8" type="primary">LOC100208124</name>
</gene>
<keyword evidence="5" id="KW-0378">Hydrolase</keyword>
<evidence type="ECO:0000313" key="8">
    <source>
        <dbReference type="RefSeq" id="XP_065674366.1"/>
    </source>
</evidence>
<reference evidence="8" key="1">
    <citation type="submission" date="2025-08" db="UniProtKB">
        <authorList>
            <consortium name="RefSeq"/>
        </authorList>
    </citation>
    <scope>IDENTIFICATION</scope>
</reference>
<dbReference type="InterPro" id="IPR036026">
    <property type="entry name" value="Seven-hairpin_glycosidases"/>
</dbReference>
<feature type="chain" id="PRO_5045788484" description="alpha-1,2-Mannosidase" evidence="6">
    <location>
        <begin position="19"/>
        <end position="562"/>
    </location>
</feature>
<dbReference type="PANTHER" id="PTHR45679:SF5">
    <property type="entry name" value="ER DEGRADATION-ENHANCING ALPHA-MANNOSIDASE-LIKE PROTEIN 1"/>
    <property type="match status" value="1"/>
</dbReference>
<dbReference type="InterPro" id="IPR044674">
    <property type="entry name" value="EDEM1/2/3"/>
</dbReference>
<dbReference type="Proteomes" id="UP001652625">
    <property type="component" value="Chromosome 14"/>
</dbReference>
<dbReference type="InterPro" id="IPR012341">
    <property type="entry name" value="6hp_glycosidase-like_sf"/>
</dbReference>
<comment type="similarity">
    <text evidence="2 5">Belongs to the glycosyl hydrolase 47 family.</text>
</comment>
<dbReference type="InterPro" id="IPR001382">
    <property type="entry name" value="Glyco_hydro_47"/>
</dbReference>
<feature type="signal peptide" evidence="6">
    <location>
        <begin position="1"/>
        <end position="18"/>
    </location>
</feature>
<protein>
    <recommendedName>
        <fullName evidence="5">alpha-1,2-Mannosidase</fullName>
        <ecNumber evidence="5">3.2.1.-</ecNumber>
    </recommendedName>
</protein>